<feature type="transmembrane region" description="Helical" evidence="9">
    <location>
        <begin position="304"/>
        <end position="327"/>
    </location>
</feature>
<feature type="transmembrane region" description="Helical" evidence="9">
    <location>
        <begin position="241"/>
        <end position="261"/>
    </location>
</feature>
<dbReference type="AlphaFoldDB" id="A0A1X7HPF7"/>
<evidence type="ECO:0000256" key="8">
    <source>
        <dbReference type="ARBA" id="ARBA00023012"/>
    </source>
</evidence>
<comment type="catalytic activity">
    <reaction evidence="1">
        <text>ATP + protein L-histidine = ADP + protein N-phospho-L-histidine.</text>
        <dbReference type="EC" id="2.7.13.3"/>
    </reaction>
</comment>
<evidence type="ECO:0000256" key="5">
    <source>
        <dbReference type="ARBA" id="ARBA00022741"/>
    </source>
</evidence>
<dbReference type="InterPro" id="IPR003661">
    <property type="entry name" value="HisK_dim/P_dom"/>
</dbReference>
<dbReference type="InterPro" id="IPR003594">
    <property type="entry name" value="HATPase_dom"/>
</dbReference>
<feature type="transmembrane region" description="Helical" evidence="9">
    <location>
        <begin position="182"/>
        <end position="203"/>
    </location>
</feature>
<feature type="transmembrane region" description="Helical" evidence="9">
    <location>
        <begin position="7"/>
        <end position="27"/>
    </location>
</feature>
<sequence>MKAVPKYFVVWIKIVLLVVLLLLSTPLNVEGREAHTFVPDWQVRWDVKGPAAVVSPAQVKNSPDWVNIKHQERLSRPEDAFSAWFRVALPENEWNYPALLLDEVEGRDVRVFVEEEPIFESHRKYMYTNHRLLLPVQRGDMGKTLYIWLETPMDSNGIKGSMSIGEYEDLRGNFIRRDLGDFVMGSTFLFIAIVMFFSCFFLPRQPRTTWLSLSLVICSYGILLITYSPFLYTFYEEYGRVWVTLFDMSLFILVPSLTFYFEKIYGPGPFGLIRHMKKFQLIYSAFCFAFLIVNQLNSNQFYNAYYLVSARILGLIMILQILLLVGTTITYAAKRNKDAYIFSVGFSLLAVTALGDLLTFYVNNGNYHFFLWKWGVLGFIVSLIVMLGQKFIRSHEKVVKYSKKLELFNNELQRSEKMEIISELAASVAHEVRNPLQVTRGFMQLLGERSSPDQQEYLNLALNELDRASGIITDFLTFAKPELEQVAKINLSDELRHVTGILIPLANIGGGTIHLEVPKTIHILGNSSKLKQAMINLVKNSIEALDGEGTVKIWAYIDKGEAVIHVRDNGIGMDMQELSRLGEPYFSNKTKGTGLGLMVTFRIIEAMKGSIYFTSHKGIGTEVVISIPVAPSEEEMHSLQINDGDTE</sequence>
<proteinExistence type="predicted"/>
<keyword evidence="9" id="KW-1133">Transmembrane helix</keyword>
<dbReference type="InterPro" id="IPR036890">
    <property type="entry name" value="HATPase_C_sf"/>
</dbReference>
<dbReference type="SMART" id="SM00388">
    <property type="entry name" value="HisKA"/>
    <property type="match status" value="1"/>
</dbReference>
<keyword evidence="9" id="KW-0472">Membrane</keyword>
<accession>A0A1X7HPF7</accession>
<feature type="domain" description="Histidine kinase" evidence="10">
    <location>
        <begin position="427"/>
        <end position="631"/>
    </location>
</feature>
<evidence type="ECO:0000256" key="9">
    <source>
        <dbReference type="SAM" id="Phobius"/>
    </source>
</evidence>
<dbReference type="RefSeq" id="WP_208915416.1">
    <property type="nucleotide sequence ID" value="NZ_LT840184.1"/>
</dbReference>
<feature type="transmembrane region" description="Helical" evidence="9">
    <location>
        <begin position="339"/>
        <end position="361"/>
    </location>
</feature>
<dbReference type="PROSITE" id="PS50109">
    <property type="entry name" value="HIS_KIN"/>
    <property type="match status" value="1"/>
</dbReference>
<name>A0A1X7HPF7_9BACL</name>
<keyword evidence="5" id="KW-0547">Nucleotide-binding</keyword>
<keyword evidence="9" id="KW-0812">Transmembrane</keyword>
<dbReference type="Pfam" id="PF00512">
    <property type="entry name" value="HisKA"/>
    <property type="match status" value="1"/>
</dbReference>
<dbReference type="InterPro" id="IPR005467">
    <property type="entry name" value="His_kinase_dom"/>
</dbReference>
<keyword evidence="12" id="KW-1185">Reference proteome</keyword>
<evidence type="ECO:0000259" key="10">
    <source>
        <dbReference type="PROSITE" id="PS50109"/>
    </source>
</evidence>
<evidence type="ECO:0000256" key="3">
    <source>
        <dbReference type="ARBA" id="ARBA00022553"/>
    </source>
</evidence>
<dbReference type="GO" id="GO:0000155">
    <property type="term" value="F:phosphorelay sensor kinase activity"/>
    <property type="evidence" value="ECO:0007669"/>
    <property type="project" value="InterPro"/>
</dbReference>
<feature type="transmembrane region" description="Helical" evidence="9">
    <location>
        <begin position="281"/>
        <end position="298"/>
    </location>
</feature>
<evidence type="ECO:0000256" key="6">
    <source>
        <dbReference type="ARBA" id="ARBA00022777"/>
    </source>
</evidence>
<dbReference type="SUPFAM" id="SSF47384">
    <property type="entry name" value="Homodimeric domain of signal transducing histidine kinase"/>
    <property type="match status" value="1"/>
</dbReference>
<keyword evidence="3" id="KW-0597">Phosphoprotein</keyword>
<evidence type="ECO:0000313" key="12">
    <source>
        <dbReference type="Proteomes" id="UP000192940"/>
    </source>
</evidence>
<dbReference type="Proteomes" id="UP000192940">
    <property type="component" value="Chromosome I"/>
</dbReference>
<evidence type="ECO:0000256" key="4">
    <source>
        <dbReference type="ARBA" id="ARBA00022679"/>
    </source>
</evidence>
<dbReference type="Gene3D" id="1.10.287.130">
    <property type="match status" value="1"/>
</dbReference>
<dbReference type="PANTHER" id="PTHR43065">
    <property type="entry name" value="SENSOR HISTIDINE KINASE"/>
    <property type="match status" value="1"/>
</dbReference>
<dbReference type="Gene3D" id="3.30.565.10">
    <property type="entry name" value="Histidine kinase-like ATPase, C-terminal domain"/>
    <property type="match status" value="1"/>
</dbReference>
<feature type="transmembrane region" description="Helical" evidence="9">
    <location>
        <begin position="210"/>
        <end position="235"/>
    </location>
</feature>
<dbReference type="SMART" id="SM00387">
    <property type="entry name" value="HATPase_c"/>
    <property type="match status" value="1"/>
</dbReference>
<gene>
    <name evidence="11" type="ORF">SAMN05661091_4696</name>
</gene>
<dbReference type="Pfam" id="PF02518">
    <property type="entry name" value="HATPase_c"/>
    <property type="match status" value="1"/>
</dbReference>
<evidence type="ECO:0000256" key="2">
    <source>
        <dbReference type="ARBA" id="ARBA00012438"/>
    </source>
</evidence>
<keyword evidence="6 11" id="KW-0418">Kinase</keyword>
<keyword evidence="8" id="KW-0902">Two-component regulatory system</keyword>
<dbReference type="InterPro" id="IPR036097">
    <property type="entry name" value="HisK_dim/P_sf"/>
</dbReference>
<organism evidence="11 12">
    <name type="scientific">Paenibacillus uliginis N3/975</name>
    <dbReference type="NCBI Taxonomy" id="1313296"/>
    <lineage>
        <taxon>Bacteria</taxon>
        <taxon>Bacillati</taxon>
        <taxon>Bacillota</taxon>
        <taxon>Bacilli</taxon>
        <taxon>Bacillales</taxon>
        <taxon>Paenibacillaceae</taxon>
        <taxon>Paenibacillus</taxon>
    </lineage>
</organism>
<dbReference type="PRINTS" id="PR00344">
    <property type="entry name" value="BCTRLSENSOR"/>
</dbReference>
<dbReference type="EC" id="2.7.13.3" evidence="2"/>
<keyword evidence="4" id="KW-0808">Transferase</keyword>
<dbReference type="EMBL" id="LT840184">
    <property type="protein sequence ID" value="SMF89565.1"/>
    <property type="molecule type" value="Genomic_DNA"/>
</dbReference>
<evidence type="ECO:0000313" key="11">
    <source>
        <dbReference type="EMBL" id="SMF89565.1"/>
    </source>
</evidence>
<evidence type="ECO:0000256" key="7">
    <source>
        <dbReference type="ARBA" id="ARBA00022840"/>
    </source>
</evidence>
<evidence type="ECO:0000256" key="1">
    <source>
        <dbReference type="ARBA" id="ARBA00000085"/>
    </source>
</evidence>
<dbReference type="STRING" id="1313296.SAMN05661091_4696"/>
<dbReference type="PANTHER" id="PTHR43065:SF46">
    <property type="entry name" value="C4-DICARBOXYLATE TRANSPORT SENSOR PROTEIN DCTB"/>
    <property type="match status" value="1"/>
</dbReference>
<dbReference type="GO" id="GO:0005524">
    <property type="term" value="F:ATP binding"/>
    <property type="evidence" value="ECO:0007669"/>
    <property type="project" value="UniProtKB-KW"/>
</dbReference>
<keyword evidence="7" id="KW-0067">ATP-binding</keyword>
<feature type="transmembrane region" description="Helical" evidence="9">
    <location>
        <begin position="367"/>
        <end position="387"/>
    </location>
</feature>
<protein>
    <recommendedName>
        <fullName evidence="2">histidine kinase</fullName>
        <ecNumber evidence="2">2.7.13.3</ecNumber>
    </recommendedName>
</protein>
<dbReference type="CDD" id="cd00082">
    <property type="entry name" value="HisKA"/>
    <property type="match status" value="1"/>
</dbReference>
<dbReference type="InterPro" id="IPR004358">
    <property type="entry name" value="Sig_transdc_His_kin-like_C"/>
</dbReference>
<dbReference type="SUPFAM" id="SSF55874">
    <property type="entry name" value="ATPase domain of HSP90 chaperone/DNA topoisomerase II/histidine kinase"/>
    <property type="match status" value="1"/>
</dbReference>
<reference evidence="11 12" key="1">
    <citation type="submission" date="2017-04" db="EMBL/GenBank/DDBJ databases">
        <authorList>
            <person name="Afonso C.L."/>
            <person name="Miller P.J."/>
            <person name="Scott M.A."/>
            <person name="Spackman E."/>
            <person name="Goraichik I."/>
            <person name="Dimitrov K.M."/>
            <person name="Suarez D.L."/>
            <person name="Swayne D.E."/>
        </authorList>
    </citation>
    <scope>NUCLEOTIDE SEQUENCE [LARGE SCALE GENOMIC DNA]</scope>
    <source>
        <strain evidence="11 12">N3/975</strain>
    </source>
</reference>